<proteinExistence type="predicted"/>
<dbReference type="EMBL" id="LT670817">
    <property type="protein sequence ID" value="SHH31373.1"/>
    <property type="molecule type" value="Genomic_DNA"/>
</dbReference>
<dbReference type="AlphaFoldDB" id="A0A1M5RZW9"/>
<reference evidence="1 2" key="1">
    <citation type="submission" date="2016-11" db="EMBL/GenBank/DDBJ databases">
        <authorList>
            <person name="Jaros S."/>
            <person name="Januszkiewicz K."/>
            <person name="Wedrychowicz H."/>
        </authorList>
    </citation>
    <scope>NUCLEOTIDE SEQUENCE [LARGE SCALE GENOMIC DNA]</scope>
    <source>
        <strain evidence="1 2">GAS138</strain>
    </source>
</reference>
<gene>
    <name evidence="1" type="ORF">SAMN05443248_4414</name>
</gene>
<dbReference type="InterPro" id="IPR011101">
    <property type="entry name" value="DUF5131"/>
</dbReference>
<accession>A0A1M5RZW9</accession>
<dbReference type="Proteomes" id="UP000189796">
    <property type="component" value="Chromosome I"/>
</dbReference>
<dbReference type="RefSeq" id="WP_079603216.1">
    <property type="nucleotide sequence ID" value="NZ_LT670817.1"/>
</dbReference>
<evidence type="ECO:0000313" key="2">
    <source>
        <dbReference type="Proteomes" id="UP000189796"/>
    </source>
</evidence>
<organism evidence="1 2">
    <name type="scientific">Bradyrhizobium erythrophlei</name>
    <dbReference type="NCBI Taxonomy" id="1437360"/>
    <lineage>
        <taxon>Bacteria</taxon>
        <taxon>Pseudomonadati</taxon>
        <taxon>Pseudomonadota</taxon>
        <taxon>Alphaproteobacteria</taxon>
        <taxon>Hyphomicrobiales</taxon>
        <taxon>Nitrobacteraceae</taxon>
        <taxon>Bradyrhizobium</taxon>
    </lineage>
</organism>
<evidence type="ECO:0000313" key="1">
    <source>
        <dbReference type="EMBL" id="SHH31373.1"/>
    </source>
</evidence>
<dbReference type="OrthoDB" id="9787478at2"/>
<protein>
    <submittedName>
        <fullName evidence="1">Protein gp37</fullName>
    </submittedName>
</protein>
<name>A0A1M5RZW9_9BRAD</name>
<sequence>MATNSPIEWTEATWNPVGGCTILSPGCTNCYAMRLARRLEAMGQPKYAGTTRVSGGRAKWNGKIVLDEVALDIPLRWKTPKIIFVNSMSDLFHEKVPLEFISKVFDVMQRARHHTFQILTKRADRLSDVADRLPWPNNVWMGVSVESEDYTDRIDHLRSTPAFVKFLSLEPLLGPLDKLNLTGIDWAIAGGESGPAARPMNPDWVRSIRDQCVKAGVAFHFKQWGGVQKKQTGRVLDGRTWDELPKRTMAA</sequence>
<dbReference type="Pfam" id="PF07505">
    <property type="entry name" value="DUF5131"/>
    <property type="match status" value="1"/>
</dbReference>